<comment type="cofactor">
    <cofactor evidence="1 8">
        <name>Mg(2+)</name>
        <dbReference type="ChEBI" id="CHEBI:18420"/>
    </cofactor>
</comment>
<keyword evidence="5 8" id="KW-0378">Hydrolase</keyword>
<keyword evidence="8" id="KW-0800">Toxin</keyword>
<dbReference type="EC" id="3.1.-.-" evidence="8"/>
<accession>A0A450WLN9</accession>
<evidence type="ECO:0000256" key="6">
    <source>
        <dbReference type="ARBA" id="ARBA00022842"/>
    </source>
</evidence>
<dbReference type="PANTHER" id="PTHR33653">
    <property type="entry name" value="RIBONUCLEASE VAPC2"/>
    <property type="match status" value="1"/>
</dbReference>
<evidence type="ECO:0000256" key="4">
    <source>
        <dbReference type="ARBA" id="ARBA00022723"/>
    </source>
</evidence>
<dbReference type="GO" id="GO:0016787">
    <property type="term" value="F:hydrolase activity"/>
    <property type="evidence" value="ECO:0007669"/>
    <property type="project" value="UniProtKB-KW"/>
</dbReference>
<evidence type="ECO:0000256" key="2">
    <source>
        <dbReference type="ARBA" id="ARBA00022649"/>
    </source>
</evidence>
<evidence type="ECO:0000259" key="9">
    <source>
        <dbReference type="Pfam" id="PF01850"/>
    </source>
</evidence>
<proteinExistence type="inferred from homology"/>
<dbReference type="Gene3D" id="3.40.50.1010">
    <property type="entry name" value="5'-nuclease"/>
    <property type="match status" value="1"/>
</dbReference>
<dbReference type="InterPro" id="IPR029060">
    <property type="entry name" value="PIN-like_dom_sf"/>
</dbReference>
<evidence type="ECO:0000313" key="10">
    <source>
        <dbReference type="EMBL" id="VFK17919.1"/>
    </source>
</evidence>
<comment type="function">
    <text evidence="8">Toxic component of a toxin-antitoxin (TA) system. An RNase.</text>
</comment>
<dbReference type="SUPFAM" id="SSF88723">
    <property type="entry name" value="PIN domain-like"/>
    <property type="match status" value="1"/>
</dbReference>
<dbReference type="GO" id="GO:0090729">
    <property type="term" value="F:toxin activity"/>
    <property type="evidence" value="ECO:0007669"/>
    <property type="project" value="UniProtKB-KW"/>
</dbReference>
<keyword evidence="6 8" id="KW-0460">Magnesium</keyword>
<sequence>MIILDTNVLSALMRDRPDPGVVSWLNGQPAQSVWITAITLFETRFGLALLPDGKRRKLLEGRFSMLLEEDLEGRVLIFDESAADQAATLASDRKKSGRVVDMRDTFIAGIVLARRAALATRNTRHFEDLPRVINPWDAN</sequence>
<organism evidence="10">
    <name type="scientific">Candidatus Kentrum sp. LPFa</name>
    <dbReference type="NCBI Taxonomy" id="2126335"/>
    <lineage>
        <taxon>Bacteria</taxon>
        <taxon>Pseudomonadati</taxon>
        <taxon>Pseudomonadota</taxon>
        <taxon>Gammaproteobacteria</taxon>
        <taxon>Candidatus Kentrum</taxon>
    </lineage>
</organism>
<feature type="binding site" evidence="8">
    <location>
        <position position="104"/>
    </location>
    <ligand>
        <name>Mg(2+)</name>
        <dbReference type="ChEBI" id="CHEBI:18420"/>
    </ligand>
</feature>
<evidence type="ECO:0000256" key="7">
    <source>
        <dbReference type="ARBA" id="ARBA00038093"/>
    </source>
</evidence>
<dbReference type="AlphaFoldDB" id="A0A450WLN9"/>
<reference evidence="10" key="1">
    <citation type="submission" date="2019-02" db="EMBL/GenBank/DDBJ databases">
        <authorList>
            <person name="Gruber-Vodicka R. H."/>
            <person name="Seah K. B. B."/>
        </authorList>
    </citation>
    <scope>NUCLEOTIDE SEQUENCE</scope>
    <source>
        <strain evidence="10">BECK_S313</strain>
    </source>
</reference>
<evidence type="ECO:0000256" key="5">
    <source>
        <dbReference type="ARBA" id="ARBA00022801"/>
    </source>
</evidence>
<dbReference type="InterPro" id="IPR050556">
    <property type="entry name" value="Type_II_TA_system_RNase"/>
</dbReference>
<evidence type="ECO:0000256" key="3">
    <source>
        <dbReference type="ARBA" id="ARBA00022722"/>
    </source>
</evidence>
<evidence type="ECO:0000256" key="1">
    <source>
        <dbReference type="ARBA" id="ARBA00001946"/>
    </source>
</evidence>
<feature type="domain" description="PIN" evidence="9">
    <location>
        <begin position="2"/>
        <end position="130"/>
    </location>
</feature>
<dbReference type="InterPro" id="IPR022907">
    <property type="entry name" value="VapC_family"/>
</dbReference>
<dbReference type="HAMAP" id="MF_00265">
    <property type="entry name" value="VapC_Nob1"/>
    <property type="match status" value="1"/>
</dbReference>
<gene>
    <name evidence="8" type="primary">vapC</name>
    <name evidence="10" type="ORF">BECKLPF1236B_GA0070989_112813</name>
</gene>
<keyword evidence="2 8" id="KW-1277">Toxin-antitoxin system</keyword>
<protein>
    <recommendedName>
        <fullName evidence="8">Ribonuclease VapC</fullName>
        <shortName evidence="8">RNase VapC</shortName>
        <ecNumber evidence="8">3.1.-.-</ecNumber>
    </recommendedName>
    <alternativeName>
        <fullName evidence="8">Toxin VapC</fullName>
    </alternativeName>
</protein>
<dbReference type="PANTHER" id="PTHR33653:SF1">
    <property type="entry name" value="RIBONUCLEASE VAPC2"/>
    <property type="match status" value="1"/>
</dbReference>
<dbReference type="GO" id="GO:0004540">
    <property type="term" value="F:RNA nuclease activity"/>
    <property type="evidence" value="ECO:0007669"/>
    <property type="project" value="InterPro"/>
</dbReference>
<dbReference type="EMBL" id="CAADFK010000128">
    <property type="protein sequence ID" value="VFK17919.1"/>
    <property type="molecule type" value="Genomic_DNA"/>
</dbReference>
<evidence type="ECO:0000256" key="8">
    <source>
        <dbReference type="HAMAP-Rule" id="MF_00265"/>
    </source>
</evidence>
<feature type="binding site" evidence="8">
    <location>
        <position position="5"/>
    </location>
    <ligand>
        <name>Mg(2+)</name>
        <dbReference type="ChEBI" id="CHEBI:18420"/>
    </ligand>
</feature>
<dbReference type="GO" id="GO:0000287">
    <property type="term" value="F:magnesium ion binding"/>
    <property type="evidence" value="ECO:0007669"/>
    <property type="project" value="UniProtKB-UniRule"/>
</dbReference>
<name>A0A450WLN9_9GAMM</name>
<dbReference type="InterPro" id="IPR002716">
    <property type="entry name" value="PIN_dom"/>
</dbReference>
<keyword evidence="4 8" id="KW-0479">Metal-binding</keyword>
<comment type="similarity">
    <text evidence="7 8">Belongs to the PINc/VapC protein family.</text>
</comment>
<dbReference type="Pfam" id="PF01850">
    <property type="entry name" value="PIN"/>
    <property type="match status" value="1"/>
</dbReference>
<dbReference type="CDD" id="cd18731">
    <property type="entry name" value="PIN_NgFitB-like"/>
    <property type="match status" value="1"/>
</dbReference>
<keyword evidence="3 8" id="KW-0540">Nuclease</keyword>